<reference evidence="1" key="1">
    <citation type="submission" date="2019-11" db="EMBL/GenBank/DDBJ databases">
        <authorList>
            <person name="Feng L."/>
        </authorList>
    </citation>
    <scope>NUCLEOTIDE SEQUENCE</scope>
    <source>
        <strain evidence="1">BfaecisLFYP10</strain>
    </source>
</reference>
<sequence length="177" mass="19616">MEKRDELRKDRDAEKANQPLVGLHLNGIPESYHEAVKSGTVHVSQERSLGFSWLREGYDTGLAGPTDCGKSVFIMQVATALARGRCDVNLSSEWHDIPPMSVVMFSLEQSNHEIREYYDSVIDNLSTIKLYAGSQITPAHIITIIKEELEKAGGLGVVVIIDNYTKLEGQSGVKAMR</sequence>
<evidence type="ECO:0000313" key="1">
    <source>
        <dbReference type="EMBL" id="VYS77035.1"/>
    </source>
</evidence>
<dbReference type="InterPro" id="IPR027417">
    <property type="entry name" value="P-loop_NTPase"/>
</dbReference>
<accession>A0A6N2RAT4</accession>
<name>A0A6N2RAT4_9BACE</name>
<organism evidence="1">
    <name type="scientific">Bacteroides faecis</name>
    <dbReference type="NCBI Taxonomy" id="674529"/>
    <lineage>
        <taxon>Bacteria</taxon>
        <taxon>Pseudomonadati</taxon>
        <taxon>Bacteroidota</taxon>
        <taxon>Bacteroidia</taxon>
        <taxon>Bacteroidales</taxon>
        <taxon>Bacteroidaceae</taxon>
        <taxon>Bacteroides</taxon>
    </lineage>
</organism>
<dbReference type="Gene3D" id="3.40.50.300">
    <property type="entry name" value="P-loop containing nucleotide triphosphate hydrolases"/>
    <property type="match status" value="1"/>
</dbReference>
<dbReference type="AlphaFoldDB" id="A0A6N2RAT4"/>
<dbReference type="SUPFAM" id="SSF52540">
    <property type="entry name" value="P-loop containing nucleoside triphosphate hydrolases"/>
    <property type="match status" value="1"/>
</dbReference>
<dbReference type="RefSeq" id="WP_156729278.1">
    <property type="nucleotide sequence ID" value="NZ_CACRSZ010000005.1"/>
</dbReference>
<proteinExistence type="predicted"/>
<dbReference type="Pfam" id="PF13481">
    <property type="entry name" value="AAA_25"/>
    <property type="match status" value="1"/>
</dbReference>
<gene>
    <name evidence="1" type="ORF">BFLFYP10_05154</name>
</gene>
<dbReference type="EMBL" id="CACRSZ010000005">
    <property type="protein sequence ID" value="VYS77035.1"/>
    <property type="molecule type" value="Genomic_DNA"/>
</dbReference>
<protein>
    <submittedName>
        <fullName evidence="1">Uncharacterized protein</fullName>
    </submittedName>
</protein>